<sequence length="510" mass="56653">MSDYIVEMKHITKRFPGIVANDDVSIGIKKGEIFALLGENGAGKSTLMSMLGGMYEPDEGEIYIRGEKVTISSPNHAAKLNIGMVHQHFKLVSDYTITENIILGVEPIRKFAGLFPYVDIRNANRKIEELSKSFGLEVDPTKKIADLNVSMQQRVEILKVLYREADILIFDEPTAVLTPQEIEFLLEIIKGLRDGGKTIILITHKLDEIKKVADRCAVLNKGKLVDVLDVKTTSVNRMAQLMVGREVSFEAEKAPAEFKEEVLKVEHLTVKNEDGFEVVKDVSFTIRGGEIFAIAGVADNGQVEIADAIAGLTKVSGGTIFLGGKDITNETIRNRTEAGISYIPEDRHSFGLFLDFDLATNLALKQYYREPYSSKGILNKEEFEQSGSRLIDKYDIRSGQGVKTQVRSMSGGNQQKAIIAREIELQSPLMIFVQPTRGVDIGAIENIHKMIIEERDRGKAILLISLELDEIMNVADTIGVIYNGQLQKIASRESLTTNEVGEYMMGAKHE</sequence>
<evidence type="ECO:0000259" key="9">
    <source>
        <dbReference type="PROSITE" id="PS50893"/>
    </source>
</evidence>
<evidence type="ECO:0000256" key="7">
    <source>
        <dbReference type="ARBA" id="ARBA00022967"/>
    </source>
</evidence>
<dbReference type="RefSeq" id="WP_104850967.1">
    <property type="nucleotide sequence ID" value="NZ_PKOZ01000028.1"/>
</dbReference>
<dbReference type="SMART" id="SM00382">
    <property type="entry name" value="AAA"/>
    <property type="match status" value="1"/>
</dbReference>
<evidence type="ECO:0000256" key="5">
    <source>
        <dbReference type="ARBA" id="ARBA00022741"/>
    </source>
</evidence>
<evidence type="ECO:0000256" key="3">
    <source>
        <dbReference type="ARBA" id="ARBA00022475"/>
    </source>
</evidence>
<evidence type="ECO:0000313" key="10">
    <source>
        <dbReference type="EMBL" id="PQD93679.1"/>
    </source>
</evidence>
<dbReference type="CDD" id="cd03215">
    <property type="entry name" value="ABC_Carb_Monos_II"/>
    <property type="match status" value="1"/>
</dbReference>
<dbReference type="PANTHER" id="PTHR43790:SF4">
    <property type="entry name" value="GUANOSINE IMPORT ATP-BINDING PROTEIN NUPO"/>
    <property type="match status" value="1"/>
</dbReference>
<dbReference type="AlphaFoldDB" id="A0A2S7MV68"/>
<keyword evidence="2" id="KW-0813">Transport</keyword>
<evidence type="ECO:0000256" key="6">
    <source>
        <dbReference type="ARBA" id="ARBA00022840"/>
    </source>
</evidence>
<dbReference type="InterPro" id="IPR027417">
    <property type="entry name" value="P-loop_NTPase"/>
</dbReference>
<dbReference type="CDD" id="cd03216">
    <property type="entry name" value="ABC_Carb_Monos_I"/>
    <property type="match status" value="1"/>
</dbReference>
<dbReference type="InterPro" id="IPR003593">
    <property type="entry name" value="AAA+_ATPase"/>
</dbReference>
<name>A0A2S7MV68_9BACI</name>
<comment type="caution">
    <text evidence="10">The sequence shown here is derived from an EMBL/GenBank/DDBJ whole genome shotgun (WGS) entry which is preliminary data.</text>
</comment>
<keyword evidence="4" id="KW-0677">Repeat</keyword>
<proteinExistence type="predicted"/>
<organism evidence="10 11">
    <name type="scientific">Pradoshia eiseniae</name>
    <dbReference type="NCBI Taxonomy" id="2064768"/>
    <lineage>
        <taxon>Bacteria</taxon>
        <taxon>Bacillati</taxon>
        <taxon>Bacillota</taxon>
        <taxon>Bacilli</taxon>
        <taxon>Bacillales</taxon>
        <taxon>Bacillaceae</taxon>
        <taxon>Pradoshia</taxon>
    </lineage>
</organism>
<keyword evidence="11" id="KW-1185">Reference proteome</keyword>
<evidence type="ECO:0000256" key="4">
    <source>
        <dbReference type="ARBA" id="ARBA00022737"/>
    </source>
</evidence>
<evidence type="ECO:0000256" key="8">
    <source>
        <dbReference type="ARBA" id="ARBA00023136"/>
    </source>
</evidence>
<accession>A0A2S7MV68</accession>
<dbReference type="Pfam" id="PF00005">
    <property type="entry name" value="ABC_tran"/>
    <property type="match status" value="2"/>
</dbReference>
<evidence type="ECO:0000256" key="1">
    <source>
        <dbReference type="ARBA" id="ARBA00004202"/>
    </source>
</evidence>
<gene>
    <name evidence="10" type="ORF">CYL18_18630</name>
</gene>
<dbReference type="Proteomes" id="UP000239663">
    <property type="component" value="Unassembled WGS sequence"/>
</dbReference>
<dbReference type="GO" id="GO:0016887">
    <property type="term" value="F:ATP hydrolysis activity"/>
    <property type="evidence" value="ECO:0007669"/>
    <property type="project" value="InterPro"/>
</dbReference>
<keyword evidence="7" id="KW-1278">Translocase</keyword>
<comment type="subcellular location">
    <subcellularLocation>
        <location evidence="1">Cell membrane</location>
        <topology evidence="1">Peripheral membrane protein</topology>
    </subcellularLocation>
</comment>
<dbReference type="FunFam" id="3.40.50.300:FF:000127">
    <property type="entry name" value="Ribose import ATP-binding protein RbsA"/>
    <property type="match status" value="1"/>
</dbReference>
<evidence type="ECO:0000313" key="11">
    <source>
        <dbReference type="Proteomes" id="UP000239663"/>
    </source>
</evidence>
<reference evidence="10 11" key="1">
    <citation type="submission" date="2017-12" db="EMBL/GenBank/DDBJ databases">
        <title>Taxonomic description and draft genome of Pradoshia cofamensis Gen. nov., sp. nov., a thermotolerant bacillale isolated from anterior gut of earthworm Eisenia fetida.</title>
        <authorList>
            <person name="Saha T."/>
            <person name="Chakraborty R."/>
        </authorList>
    </citation>
    <scope>NUCLEOTIDE SEQUENCE [LARGE SCALE GENOMIC DNA]</scope>
    <source>
        <strain evidence="10 11">EAG3</strain>
    </source>
</reference>
<dbReference type="InterPro" id="IPR003439">
    <property type="entry name" value="ABC_transporter-like_ATP-bd"/>
</dbReference>
<dbReference type="Gene3D" id="3.40.50.300">
    <property type="entry name" value="P-loop containing nucleotide triphosphate hydrolases"/>
    <property type="match status" value="2"/>
</dbReference>
<dbReference type="PANTHER" id="PTHR43790">
    <property type="entry name" value="CARBOHYDRATE TRANSPORT ATP-BINDING PROTEIN MG119-RELATED"/>
    <property type="match status" value="1"/>
</dbReference>
<dbReference type="OrthoDB" id="9766104at2"/>
<feature type="domain" description="ABC transporter" evidence="9">
    <location>
        <begin position="6"/>
        <end position="246"/>
    </location>
</feature>
<keyword evidence="5" id="KW-0547">Nucleotide-binding</keyword>
<dbReference type="SUPFAM" id="SSF52540">
    <property type="entry name" value="P-loop containing nucleoside triphosphate hydrolases"/>
    <property type="match status" value="2"/>
</dbReference>
<keyword evidence="8" id="KW-0472">Membrane</keyword>
<keyword evidence="3" id="KW-1003">Cell membrane</keyword>
<evidence type="ECO:0000256" key="2">
    <source>
        <dbReference type="ARBA" id="ARBA00022448"/>
    </source>
</evidence>
<feature type="domain" description="ABC transporter" evidence="9">
    <location>
        <begin position="263"/>
        <end position="508"/>
    </location>
</feature>
<dbReference type="InterPro" id="IPR017871">
    <property type="entry name" value="ABC_transporter-like_CS"/>
</dbReference>
<dbReference type="PROSITE" id="PS00211">
    <property type="entry name" value="ABC_TRANSPORTER_1"/>
    <property type="match status" value="1"/>
</dbReference>
<dbReference type="GO" id="GO:0005524">
    <property type="term" value="F:ATP binding"/>
    <property type="evidence" value="ECO:0007669"/>
    <property type="project" value="UniProtKB-KW"/>
</dbReference>
<dbReference type="InterPro" id="IPR050107">
    <property type="entry name" value="ABC_carbohydrate_import_ATPase"/>
</dbReference>
<dbReference type="GO" id="GO:0005886">
    <property type="term" value="C:plasma membrane"/>
    <property type="evidence" value="ECO:0007669"/>
    <property type="project" value="UniProtKB-SubCell"/>
</dbReference>
<dbReference type="EMBL" id="PKOZ01000028">
    <property type="protein sequence ID" value="PQD93679.1"/>
    <property type="molecule type" value="Genomic_DNA"/>
</dbReference>
<protein>
    <submittedName>
        <fullName evidence="10">Heme ABC transporter ATP-binding protein</fullName>
    </submittedName>
</protein>
<keyword evidence="6 10" id="KW-0067">ATP-binding</keyword>
<dbReference type="PROSITE" id="PS50893">
    <property type="entry name" value="ABC_TRANSPORTER_2"/>
    <property type="match status" value="2"/>
</dbReference>